<accession>A7GY17</accession>
<dbReference type="STRING" id="360105.CCV52592_1393"/>
<proteinExistence type="predicted"/>
<gene>
    <name evidence="3" type="ORF">CCV52592_1393</name>
</gene>
<dbReference type="InterPro" id="IPR005546">
    <property type="entry name" value="Autotransporte_beta"/>
</dbReference>
<dbReference type="InterPro" id="IPR036709">
    <property type="entry name" value="Autotransporte_beta_dom_sf"/>
</dbReference>
<sequence length="728" mass="78434">MKCSKVLLSSMLIYSFLYGAENITINSDTPASEYEKYLEDDPAAQGYFNFNPGKTSKSYSNNTLVWNGTPADIGEDLGVWIYGGLNNDFIPDNRNSSNNKVFINGGDRIQAVYGGSAETGGESVSNYIVINGQVHIVQNVYGGYSNSSTKQVASNSVIIKNGTINMNVMGGYSMRGVATLNSVIIEGGLISGDVRGAYSEGSGKAIGNIVTIKGGIIKGQIYGGKAEQATDNTVNLDANSLELNTIYGGNGAYGGRFVKGNTLNVRGKDIKAGNIVNFEYINFYLPSDIKANDIVLDLSGKASYSYISTDLKRSLIAVTMGAQSNNLNVNDKITLIRNPKGILYPTDFKNHKENLQAIAGISTIYEFALRKDGDASAAEGNNLYAVVASKISPISPDNGSKEKKLIETIQKSTIEPTAGVMAVVNQSSETVSNMDTSTVAGGNESNGGVITGTSASSTRQNSGSHVDVKSISFAVGLAKDFKDLITGAFIEFGGGKYDTFNEYSGTFNSRRIDDIRGNGKMRYYGAGLLAKFDLASDFYTEATVKVGKIKTDYESNLPTGARISYDVTRSYYGGHLGFGKILEINDISNANIYSKLFFTRVGKKRVDINGENILLGNSDSLRAKVGFKLSQDINDDLLWFAGLAYDREFKGKANGYNLTYGTDIASPSMKGNTGVAELGLKFKANRGFETDLKFEGMLGKREGVMAAVQLMYKFLIYIHSSTWTMSFA</sequence>
<evidence type="ECO:0000313" key="4">
    <source>
        <dbReference type="Proteomes" id="UP000006380"/>
    </source>
</evidence>
<reference evidence="3" key="1">
    <citation type="submission" date="2016-07" db="EMBL/GenBank/DDBJ databases">
        <title>Comparative genomics of the Campylobacter concisus group.</title>
        <authorList>
            <person name="Miller W.G."/>
            <person name="Yee E."/>
            <person name="Chapman M.H."/>
            <person name="Huynh S."/>
            <person name="Bono J.L."/>
            <person name="On S.L.W."/>
            <person name="StLeger J."/>
            <person name="Foster G."/>
            <person name="Parker C.T."/>
        </authorList>
    </citation>
    <scope>NUCLEOTIDE SEQUENCE</scope>
    <source>
        <strain evidence="3">525.92</strain>
    </source>
</reference>
<dbReference type="PROSITE" id="PS51208">
    <property type="entry name" value="AUTOTRANSPORTER"/>
    <property type="match status" value="1"/>
</dbReference>
<protein>
    <submittedName>
        <fullName evidence="3">Autotransporter domain protein</fullName>
    </submittedName>
</protein>
<dbReference type="AlphaFoldDB" id="A7GY17"/>
<dbReference type="EMBL" id="CP000767">
    <property type="protein sequence ID" value="EAU00453.1"/>
    <property type="molecule type" value="Genomic_DNA"/>
</dbReference>
<dbReference type="KEGG" id="ccv:CCV52592_1393"/>
<organism evidence="3 4">
    <name type="scientific">Campylobacter curvus (strain 525.92)</name>
    <dbReference type="NCBI Taxonomy" id="360105"/>
    <lineage>
        <taxon>Bacteria</taxon>
        <taxon>Pseudomonadati</taxon>
        <taxon>Campylobacterota</taxon>
        <taxon>Epsilonproteobacteria</taxon>
        <taxon>Campylobacterales</taxon>
        <taxon>Campylobacteraceae</taxon>
        <taxon>Campylobacter</taxon>
    </lineage>
</organism>
<dbReference type="RefSeq" id="WP_011992183.1">
    <property type="nucleotide sequence ID" value="NC_009715.2"/>
</dbReference>
<name>A7GY17_CAMC5</name>
<keyword evidence="4" id="KW-1185">Reference proteome</keyword>
<dbReference type="Proteomes" id="UP000006380">
    <property type="component" value="Chromosome"/>
</dbReference>
<evidence type="ECO:0000259" key="2">
    <source>
        <dbReference type="PROSITE" id="PS51208"/>
    </source>
</evidence>
<dbReference type="Gene3D" id="2.40.128.130">
    <property type="entry name" value="Autotransporter beta-domain"/>
    <property type="match status" value="1"/>
</dbReference>
<evidence type="ECO:0000313" key="3">
    <source>
        <dbReference type="EMBL" id="EAU00453.1"/>
    </source>
</evidence>
<dbReference type="SUPFAM" id="SSF103515">
    <property type="entry name" value="Autotransporter"/>
    <property type="match status" value="1"/>
</dbReference>
<evidence type="ECO:0000256" key="1">
    <source>
        <dbReference type="SAM" id="SignalP"/>
    </source>
</evidence>
<keyword evidence="1" id="KW-0732">Signal</keyword>
<feature type="signal peptide" evidence="1">
    <location>
        <begin position="1"/>
        <end position="19"/>
    </location>
</feature>
<dbReference type="HOGENOM" id="CLU_018431_0_0_7"/>
<feature type="domain" description="Autotransporter" evidence="2">
    <location>
        <begin position="441"/>
        <end position="714"/>
    </location>
</feature>
<dbReference type="SMART" id="SM00869">
    <property type="entry name" value="Autotransporter"/>
    <property type="match status" value="1"/>
</dbReference>
<feature type="chain" id="PRO_5002709054" evidence="1">
    <location>
        <begin position="20"/>
        <end position="728"/>
    </location>
</feature>